<name>A0A3B0V4C4_9ZZZZ</name>
<accession>A0A3B0V4C4</accession>
<reference evidence="1" key="1">
    <citation type="submission" date="2018-06" db="EMBL/GenBank/DDBJ databases">
        <authorList>
            <person name="Zhirakovskaya E."/>
        </authorList>
    </citation>
    <scope>NUCLEOTIDE SEQUENCE</scope>
</reference>
<proteinExistence type="predicted"/>
<gene>
    <name evidence="1" type="ORF">MNBD_CHLOROFLEXI01-4010</name>
</gene>
<protein>
    <submittedName>
        <fullName evidence="1">Uncharacterized protein</fullName>
    </submittedName>
</protein>
<dbReference type="EMBL" id="UOEU01000578">
    <property type="protein sequence ID" value="VAW35243.1"/>
    <property type="molecule type" value="Genomic_DNA"/>
</dbReference>
<evidence type="ECO:0000313" key="1">
    <source>
        <dbReference type="EMBL" id="VAW35243.1"/>
    </source>
</evidence>
<sequence>MSNNQIILMIQNPILRRRLTRVVETANFSLIEVETVDAVSLSTEPTAIVVELELPDVIDAISKWKSA</sequence>
<organism evidence="1">
    <name type="scientific">hydrothermal vent metagenome</name>
    <dbReference type="NCBI Taxonomy" id="652676"/>
    <lineage>
        <taxon>unclassified sequences</taxon>
        <taxon>metagenomes</taxon>
        <taxon>ecological metagenomes</taxon>
    </lineage>
</organism>
<dbReference type="AlphaFoldDB" id="A0A3B0V4C4"/>